<dbReference type="CDD" id="cd06170">
    <property type="entry name" value="LuxR_C_like"/>
    <property type="match status" value="1"/>
</dbReference>
<dbReference type="SMART" id="SM00448">
    <property type="entry name" value="REC"/>
    <property type="match status" value="1"/>
</dbReference>
<comment type="caution">
    <text evidence="9">The sequence shown here is derived from an EMBL/GenBank/DDBJ whole genome shotgun (WGS) entry which is preliminary data.</text>
</comment>
<dbReference type="PROSITE" id="PS50043">
    <property type="entry name" value="HTH_LUXR_2"/>
    <property type="match status" value="1"/>
</dbReference>
<protein>
    <submittedName>
        <fullName evidence="9">LuxR family two component transcriptional regulator</fullName>
    </submittedName>
</protein>
<dbReference type="PANTHER" id="PTHR43214">
    <property type="entry name" value="TWO-COMPONENT RESPONSE REGULATOR"/>
    <property type="match status" value="1"/>
</dbReference>
<dbReference type="InterPro" id="IPR000792">
    <property type="entry name" value="Tscrpt_reg_LuxR_C"/>
</dbReference>
<name>A0A4R6UCM2_9BACI</name>
<comment type="subcellular location">
    <subcellularLocation>
        <location evidence="1">Cytoplasm</location>
    </subcellularLocation>
</comment>
<keyword evidence="10" id="KW-1185">Reference proteome</keyword>
<feature type="domain" description="Response regulatory" evidence="8">
    <location>
        <begin position="5"/>
        <end position="121"/>
    </location>
</feature>
<dbReference type="SMART" id="SM00421">
    <property type="entry name" value="HTH_LUXR"/>
    <property type="match status" value="1"/>
</dbReference>
<evidence type="ECO:0000256" key="5">
    <source>
        <dbReference type="ARBA" id="ARBA00023163"/>
    </source>
</evidence>
<dbReference type="InterPro" id="IPR039420">
    <property type="entry name" value="WalR-like"/>
</dbReference>
<dbReference type="PANTHER" id="PTHR43214:SF43">
    <property type="entry name" value="TWO-COMPONENT RESPONSE REGULATOR"/>
    <property type="match status" value="1"/>
</dbReference>
<reference evidence="9 10" key="1">
    <citation type="submission" date="2019-03" db="EMBL/GenBank/DDBJ databases">
        <title>Genomic Encyclopedia of Type Strains, Phase IV (KMG-IV): sequencing the most valuable type-strain genomes for metagenomic binning, comparative biology and taxonomic classification.</title>
        <authorList>
            <person name="Goeker M."/>
        </authorList>
    </citation>
    <scope>NUCLEOTIDE SEQUENCE [LARGE SCALE GENOMIC DNA]</scope>
    <source>
        <strain evidence="9 10">DSM 28697</strain>
    </source>
</reference>
<dbReference type="GO" id="GO:0006355">
    <property type="term" value="P:regulation of DNA-templated transcription"/>
    <property type="evidence" value="ECO:0007669"/>
    <property type="project" value="InterPro"/>
</dbReference>
<evidence type="ECO:0000259" key="7">
    <source>
        <dbReference type="PROSITE" id="PS50043"/>
    </source>
</evidence>
<dbReference type="SUPFAM" id="SSF46894">
    <property type="entry name" value="C-terminal effector domain of the bipartite response regulators"/>
    <property type="match status" value="1"/>
</dbReference>
<dbReference type="SUPFAM" id="SSF52172">
    <property type="entry name" value="CheY-like"/>
    <property type="match status" value="1"/>
</dbReference>
<evidence type="ECO:0000256" key="3">
    <source>
        <dbReference type="ARBA" id="ARBA00023015"/>
    </source>
</evidence>
<evidence type="ECO:0000256" key="6">
    <source>
        <dbReference type="PROSITE-ProRule" id="PRU00169"/>
    </source>
</evidence>
<feature type="modified residue" description="4-aspartylphosphate" evidence="6">
    <location>
        <position position="56"/>
    </location>
</feature>
<dbReference type="PRINTS" id="PR00038">
    <property type="entry name" value="HTHLUXR"/>
</dbReference>
<evidence type="ECO:0000313" key="9">
    <source>
        <dbReference type="EMBL" id="TDQ40834.1"/>
    </source>
</evidence>
<dbReference type="OrthoDB" id="9780153at2"/>
<keyword evidence="5" id="KW-0804">Transcription</keyword>
<evidence type="ECO:0000256" key="1">
    <source>
        <dbReference type="ARBA" id="ARBA00004496"/>
    </source>
</evidence>
<dbReference type="Proteomes" id="UP000295632">
    <property type="component" value="Unassembled WGS sequence"/>
</dbReference>
<keyword evidence="3" id="KW-0805">Transcription regulation</keyword>
<evidence type="ECO:0000256" key="4">
    <source>
        <dbReference type="ARBA" id="ARBA00023125"/>
    </source>
</evidence>
<evidence type="ECO:0000256" key="2">
    <source>
        <dbReference type="ARBA" id="ARBA00022553"/>
    </source>
</evidence>
<dbReference type="EMBL" id="SNYJ01000005">
    <property type="protein sequence ID" value="TDQ40834.1"/>
    <property type="molecule type" value="Genomic_DNA"/>
</dbReference>
<dbReference type="Pfam" id="PF00072">
    <property type="entry name" value="Response_reg"/>
    <property type="match status" value="1"/>
</dbReference>
<sequence>MDQLKIIIADDQTLLRDGLKTILDLEQDMNVVATTVNGEDAIEAIKKENPHVVLLDIKMPIMDGIECLKQIKQFDPSIIVLMLTTFIEEHYIVESLTLGADGFLLKDMPGDKLITSIRDAASGQLMMPSIIATKLADMVVQLSATNTTFDSKQWAIKDRVGLSEREGEIVHLLVKGFNNRQIASTLHMSEGTIKNYISIIYSKIGINDRAKAIVYFTERWKDSAPTTSSQ</sequence>
<proteinExistence type="predicted"/>
<dbReference type="GO" id="GO:0005737">
    <property type="term" value="C:cytoplasm"/>
    <property type="evidence" value="ECO:0007669"/>
    <property type="project" value="UniProtKB-SubCell"/>
</dbReference>
<keyword evidence="2 6" id="KW-0597">Phosphoprotein</keyword>
<gene>
    <name evidence="9" type="ORF">EV213_105180</name>
</gene>
<dbReference type="GO" id="GO:0000160">
    <property type="term" value="P:phosphorelay signal transduction system"/>
    <property type="evidence" value="ECO:0007669"/>
    <property type="project" value="InterPro"/>
</dbReference>
<organism evidence="9 10">
    <name type="scientific">Aureibacillus halotolerans</name>
    <dbReference type="NCBI Taxonomy" id="1508390"/>
    <lineage>
        <taxon>Bacteria</taxon>
        <taxon>Bacillati</taxon>
        <taxon>Bacillota</taxon>
        <taxon>Bacilli</taxon>
        <taxon>Bacillales</taxon>
        <taxon>Bacillaceae</taxon>
        <taxon>Aureibacillus</taxon>
    </lineage>
</organism>
<dbReference type="Pfam" id="PF00196">
    <property type="entry name" value="GerE"/>
    <property type="match status" value="1"/>
</dbReference>
<dbReference type="AlphaFoldDB" id="A0A4R6UCM2"/>
<keyword evidence="4" id="KW-0238">DNA-binding</keyword>
<dbReference type="RefSeq" id="WP_133580022.1">
    <property type="nucleotide sequence ID" value="NZ_SNYJ01000005.1"/>
</dbReference>
<feature type="domain" description="HTH luxR-type" evidence="7">
    <location>
        <begin position="155"/>
        <end position="220"/>
    </location>
</feature>
<dbReference type="InterPro" id="IPR011006">
    <property type="entry name" value="CheY-like_superfamily"/>
</dbReference>
<dbReference type="InterPro" id="IPR001789">
    <property type="entry name" value="Sig_transdc_resp-reg_receiver"/>
</dbReference>
<evidence type="ECO:0000259" key="8">
    <source>
        <dbReference type="PROSITE" id="PS50110"/>
    </source>
</evidence>
<evidence type="ECO:0000313" key="10">
    <source>
        <dbReference type="Proteomes" id="UP000295632"/>
    </source>
</evidence>
<dbReference type="PROSITE" id="PS50110">
    <property type="entry name" value="RESPONSE_REGULATORY"/>
    <property type="match status" value="1"/>
</dbReference>
<dbReference type="InterPro" id="IPR058245">
    <property type="entry name" value="NreC/VraR/RcsB-like_REC"/>
</dbReference>
<accession>A0A4R6UCM2</accession>
<dbReference type="GO" id="GO:0003677">
    <property type="term" value="F:DNA binding"/>
    <property type="evidence" value="ECO:0007669"/>
    <property type="project" value="UniProtKB-KW"/>
</dbReference>
<dbReference type="CDD" id="cd17535">
    <property type="entry name" value="REC_NarL-like"/>
    <property type="match status" value="1"/>
</dbReference>
<dbReference type="Gene3D" id="3.40.50.2300">
    <property type="match status" value="1"/>
</dbReference>
<dbReference type="InterPro" id="IPR016032">
    <property type="entry name" value="Sig_transdc_resp-reg_C-effctor"/>
</dbReference>